<evidence type="ECO:0008006" key="4">
    <source>
        <dbReference type="Google" id="ProtNLM"/>
    </source>
</evidence>
<dbReference type="Proteomes" id="UP000717328">
    <property type="component" value="Unassembled WGS sequence"/>
</dbReference>
<feature type="coiled-coil region" evidence="1">
    <location>
        <begin position="154"/>
        <end position="188"/>
    </location>
</feature>
<accession>A0A9P7GSJ8</accession>
<feature type="coiled-coil region" evidence="1">
    <location>
        <begin position="27"/>
        <end position="54"/>
    </location>
</feature>
<reference evidence="2" key="1">
    <citation type="submission" date="2021-02" db="EMBL/GenBank/DDBJ databases">
        <authorList>
            <person name="Nieuwenhuis M."/>
            <person name="Van De Peppel L.J.J."/>
        </authorList>
    </citation>
    <scope>NUCLEOTIDE SEQUENCE</scope>
    <source>
        <strain evidence="2">D49</strain>
    </source>
</reference>
<protein>
    <recommendedName>
        <fullName evidence="4">F-box domain-containing protein</fullName>
    </recommendedName>
</protein>
<evidence type="ECO:0000313" key="3">
    <source>
        <dbReference type="Proteomes" id="UP000717328"/>
    </source>
</evidence>
<evidence type="ECO:0000313" key="2">
    <source>
        <dbReference type="EMBL" id="KAG5652387.1"/>
    </source>
</evidence>
<name>A0A9P7GSJ8_9AGAR</name>
<gene>
    <name evidence="2" type="ORF">H0H81_005183</name>
</gene>
<dbReference type="OrthoDB" id="3266451at2759"/>
<comment type="caution">
    <text evidence="2">The sequence shown here is derived from an EMBL/GenBank/DDBJ whole genome shotgun (WGS) entry which is preliminary data.</text>
</comment>
<keyword evidence="3" id="KW-1185">Reference proteome</keyword>
<dbReference type="Gene3D" id="3.80.10.10">
    <property type="entry name" value="Ribonuclease Inhibitor"/>
    <property type="match status" value="1"/>
</dbReference>
<dbReference type="SUPFAM" id="SSF52047">
    <property type="entry name" value="RNI-like"/>
    <property type="match status" value="1"/>
</dbReference>
<sequence length="656" mass="74438">MIKVLLDQTESEIAQIDKRVSEIPLQNDSLRRRLKSALEERTQKEEKMAQYRAIMSPMLLLPPEILAIIFEYSMPSDPNQRLCHMYRVLCAVSSAWRHVALGHPALRMEVENVPEQLFDPIQRSFLRNNNRPSDTDRATIKVLLDQTAQIDERVEEILRQKYNLSRRLKSALEERTQKEEKIAQYRAIMSPVRLLPPEILAIIFEYSMPSDPSQRLGHMSHVLCTVSSAWRHAALGHPALWMEVFKYYQPKKRMRIKSPFFSFSSSGDGLPVFSFRFISCWYATTRSLASTIFRSFASYFPSLSELYLKEFYELEAFLYLPPNSLPLLRILSLECGVELFKEPHSTPREVTVFDGARSLCDLRLDLRQSFFELWNLEDALPWSQLTDIDAKTVSLPFFSRMMTNGSSLERVSLVMKDSRSGITPIPTATLPQLSKLSIALAHPTNVQHLLSNLHLPSLKKLEVGSMETGPPINLNPFLHHGTRFLTTVRDLALWRVVADDMDCFSELITVCTPVEVLRIHLCNGFSESPDELFGALHSLLTCATSSSPALKRLTLVLHMDNPVAAKSLIAQFGRLVGTWNGIEGRAESLRRGEYQINLFLVTPYCALRTIEVSAERLRVRFGVSNGMARVAFQAGPDSTFGSPVYVGISGVTECLH</sequence>
<dbReference type="EMBL" id="JABCKI010000131">
    <property type="protein sequence ID" value="KAG5652387.1"/>
    <property type="molecule type" value="Genomic_DNA"/>
</dbReference>
<organism evidence="2 3">
    <name type="scientific">Sphagnurus paluster</name>
    <dbReference type="NCBI Taxonomy" id="117069"/>
    <lineage>
        <taxon>Eukaryota</taxon>
        <taxon>Fungi</taxon>
        <taxon>Dikarya</taxon>
        <taxon>Basidiomycota</taxon>
        <taxon>Agaricomycotina</taxon>
        <taxon>Agaricomycetes</taxon>
        <taxon>Agaricomycetidae</taxon>
        <taxon>Agaricales</taxon>
        <taxon>Tricholomatineae</taxon>
        <taxon>Lyophyllaceae</taxon>
        <taxon>Sphagnurus</taxon>
    </lineage>
</organism>
<dbReference type="AlphaFoldDB" id="A0A9P7GSJ8"/>
<evidence type="ECO:0000256" key="1">
    <source>
        <dbReference type="SAM" id="Coils"/>
    </source>
</evidence>
<reference evidence="2" key="2">
    <citation type="submission" date="2021-10" db="EMBL/GenBank/DDBJ databases">
        <title>Phylogenomics reveals ancestral predisposition of the termite-cultivated fungus Termitomyces towards a domesticated lifestyle.</title>
        <authorList>
            <person name="Auxier B."/>
            <person name="Grum-Grzhimaylo A."/>
            <person name="Cardenas M.E."/>
            <person name="Lodge J.D."/>
            <person name="Laessoe T."/>
            <person name="Pedersen O."/>
            <person name="Smith M.E."/>
            <person name="Kuyper T.W."/>
            <person name="Franco-Molano E.A."/>
            <person name="Baroni T.J."/>
            <person name="Aanen D.K."/>
        </authorList>
    </citation>
    <scope>NUCLEOTIDE SEQUENCE</scope>
    <source>
        <strain evidence="2">D49</strain>
    </source>
</reference>
<keyword evidence="1" id="KW-0175">Coiled coil</keyword>
<dbReference type="InterPro" id="IPR032675">
    <property type="entry name" value="LRR_dom_sf"/>
</dbReference>
<proteinExistence type="predicted"/>